<evidence type="ECO:0000313" key="2">
    <source>
        <dbReference type="Proteomes" id="UP001165083"/>
    </source>
</evidence>
<dbReference type="EMBL" id="BSXW01004759">
    <property type="protein sequence ID" value="GMF49724.1"/>
    <property type="molecule type" value="Genomic_DNA"/>
</dbReference>
<sequence length="116" mass="13116">MPILYLQSCTHRWHNQQCRNPWWRNQRGFGLNRFGLTGYWYAVPKPGNPQYVQAEVAQGAGDHLSRAGGLAAAVGPVVKWCTRCMVKTGRTLREEEFSQQALSVVKKAPRPASVYQ</sequence>
<accession>A0A9W7D019</accession>
<comment type="caution">
    <text evidence="1">The sequence shown here is derived from an EMBL/GenBank/DDBJ whole genome shotgun (WGS) entry which is preliminary data.</text>
</comment>
<organism evidence="1 2">
    <name type="scientific">Phytophthora lilii</name>
    <dbReference type="NCBI Taxonomy" id="2077276"/>
    <lineage>
        <taxon>Eukaryota</taxon>
        <taxon>Sar</taxon>
        <taxon>Stramenopiles</taxon>
        <taxon>Oomycota</taxon>
        <taxon>Peronosporomycetes</taxon>
        <taxon>Peronosporales</taxon>
        <taxon>Peronosporaceae</taxon>
        <taxon>Phytophthora</taxon>
    </lineage>
</organism>
<dbReference type="Proteomes" id="UP001165083">
    <property type="component" value="Unassembled WGS sequence"/>
</dbReference>
<keyword evidence="2" id="KW-1185">Reference proteome</keyword>
<evidence type="ECO:0000313" key="1">
    <source>
        <dbReference type="EMBL" id="GMF49724.1"/>
    </source>
</evidence>
<name>A0A9W7D019_9STRA</name>
<reference evidence="1" key="1">
    <citation type="submission" date="2023-04" db="EMBL/GenBank/DDBJ databases">
        <title>Phytophthora lilii NBRC 32176.</title>
        <authorList>
            <person name="Ichikawa N."/>
            <person name="Sato H."/>
            <person name="Tonouchi N."/>
        </authorList>
    </citation>
    <scope>NUCLEOTIDE SEQUENCE</scope>
    <source>
        <strain evidence="1">NBRC 32176</strain>
    </source>
</reference>
<dbReference type="AlphaFoldDB" id="A0A9W7D019"/>
<gene>
    <name evidence="1" type="ORF">Plil01_001714000</name>
</gene>
<protein>
    <submittedName>
        <fullName evidence="1">Unnamed protein product</fullName>
    </submittedName>
</protein>
<proteinExistence type="predicted"/>